<dbReference type="InterPro" id="IPR050647">
    <property type="entry name" value="Plant_LRR-RLKs"/>
</dbReference>
<dbReference type="InterPro" id="IPR008271">
    <property type="entry name" value="Ser/Thr_kinase_AS"/>
</dbReference>
<dbReference type="InterPro" id="IPR003591">
    <property type="entry name" value="Leu-rich_rpt_typical-subtyp"/>
</dbReference>
<dbReference type="InterPro" id="IPR013210">
    <property type="entry name" value="LRR_N_plant-typ"/>
</dbReference>
<dbReference type="Pfam" id="PF08263">
    <property type="entry name" value="LRRNT_2"/>
    <property type="match status" value="1"/>
</dbReference>
<dbReference type="PROSITE" id="PS00108">
    <property type="entry name" value="PROTEIN_KINASE_ST"/>
    <property type="match status" value="1"/>
</dbReference>
<keyword evidence="5" id="KW-1003">Cell membrane</keyword>
<evidence type="ECO:0000256" key="11">
    <source>
        <dbReference type="ARBA" id="ARBA00022737"/>
    </source>
</evidence>
<comment type="similarity">
    <text evidence="3">Belongs to the RLP family.</text>
</comment>
<keyword evidence="7" id="KW-0433">Leucine-rich repeat</keyword>
<evidence type="ECO:0000256" key="24">
    <source>
        <dbReference type="SAM" id="SignalP"/>
    </source>
</evidence>
<keyword evidence="17" id="KW-0675">Receptor</keyword>
<feature type="chain" id="PRO_5041314276" description="non-specific serine/threonine protein kinase" evidence="24">
    <location>
        <begin position="38"/>
        <end position="1296"/>
    </location>
</feature>
<dbReference type="Gene3D" id="3.30.1490.310">
    <property type="match status" value="1"/>
</dbReference>
<dbReference type="FunFam" id="3.80.10.10:FF:001678">
    <property type="entry name" value="Calmodulin-binding receptor kinase CaMRLK"/>
    <property type="match status" value="1"/>
</dbReference>
<organism evidence="26 27">
    <name type="scientific">Papaver nudicaule</name>
    <name type="common">Iceland poppy</name>
    <dbReference type="NCBI Taxonomy" id="74823"/>
    <lineage>
        <taxon>Eukaryota</taxon>
        <taxon>Viridiplantae</taxon>
        <taxon>Streptophyta</taxon>
        <taxon>Embryophyta</taxon>
        <taxon>Tracheophyta</taxon>
        <taxon>Spermatophyta</taxon>
        <taxon>Magnoliopsida</taxon>
        <taxon>Ranunculales</taxon>
        <taxon>Papaveraceae</taxon>
        <taxon>Papaveroideae</taxon>
        <taxon>Papaver</taxon>
    </lineage>
</organism>
<dbReference type="FunFam" id="1.10.510.10:FF:001023">
    <property type="entry name" value="Os07g0541700 protein"/>
    <property type="match status" value="1"/>
</dbReference>
<keyword evidence="9 23" id="KW-0812">Transmembrane</keyword>
<name>A0AA41SBK4_PAPNU</name>
<evidence type="ECO:0000256" key="1">
    <source>
        <dbReference type="ARBA" id="ARBA00004251"/>
    </source>
</evidence>
<keyword evidence="6" id="KW-0723">Serine/threonine-protein kinase</keyword>
<dbReference type="GO" id="GO:0005524">
    <property type="term" value="F:ATP binding"/>
    <property type="evidence" value="ECO:0007669"/>
    <property type="project" value="UniProtKB-UniRule"/>
</dbReference>
<evidence type="ECO:0000256" key="6">
    <source>
        <dbReference type="ARBA" id="ARBA00022527"/>
    </source>
</evidence>
<evidence type="ECO:0000256" key="7">
    <source>
        <dbReference type="ARBA" id="ARBA00022614"/>
    </source>
</evidence>
<dbReference type="PANTHER" id="PTHR48056:SF18">
    <property type="entry name" value="NON-SPECIFIC SERINE_THREONINE PROTEIN KINASE"/>
    <property type="match status" value="1"/>
</dbReference>
<dbReference type="Proteomes" id="UP001177140">
    <property type="component" value="Unassembled WGS sequence"/>
</dbReference>
<comment type="catalytic activity">
    <reaction evidence="19">
        <text>L-threonyl-[protein] + ATP = O-phospho-L-threonyl-[protein] + ADP + H(+)</text>
        <dbReference type="Rhea" id="RHEA:46608"/>
        <dbReference type="Rhea" id="RHEA-COMP:11060"/>
        <dbReference type="Rhea" id="RHEA-COMP:11605"/>
        <dbReference type="ChEBI" id="CHEBI:15378"/>
        <dbReference type="ChEBI" id="CHEBI:30013"/>
        <dbReference type="ChEBI" id="CHEBI:30616"/>
        <dbReference type="ChEBI" id="CHEBI:61977"/>
        <dbReference type="ChEBI" id="CHEBI:456216"/>
        <dbReference type="EC" id="2.7.11.1"/>
    </reaction>
</comment>
<keyword evidence="27" id="KW-1185">Reference proteome</keyword>
<gene>
    <name evidence="26" type="ORF">MKW94_030409</name>
</gene>
<keyword evidence="11" id="KW-0677">Repeat</keyword>
<evidence type="ECO:0000256" key="10">
    <source>
        <dbReference type="ARBA" id="ARBA00022729"/>
    </source>
</evidence>
<dbReference type="EMBL" id="JAJJMA010115082">
    <property type="protein sequence ID" value="MCL7031725.1"/>
    <property type="molecule type" value="Genomic_DNA"/>
</dbReference>
<keyword evidence="14 21" id="KW-0067">ATP-binding</keyword>
<dbReference type="Gene3D" id="1.10.510.10">
    <property type="entry name" value="Transferase(Phosphotransferase) domain 1"/>
    <property type="match status" value="1"/>
</dbReference>
<feature type="binding site" evidence="21">
    <location>
        <position position="966"/>
    </location>
    <ligand>
        <name>ATP</name>
        <dbReference type="ChEBI" id="CHEBI:30616"/>
    </ligand>
</feature>
<evidence type="ECO:0000256" key="4">
    <source>
        <dbReference type="ARBA" id="ARBA00012513"/>
    </source>
</evidence>
<dbReference type="InterPro" id="IPR001611">
    <property type="entry name" value="Leu-rich_rpt"/>
</dbReference>
<dbReference type="InterPro" id="IPR001245">
    <property type="entry name" value="Ser-Thr/Tyr_kinase_cat_dom"/>
</dbReference>
<dbReference type="FunFam" id="3.80.10.10:FF:000041">
    <property type="entry name" value="LRR receptor-like serine/threonine-protein kinase ERECTA"/>
    <property type="match status" value="2"/>
</dbReference>
<evidence type="ECO:0000256" key="3">
    <source>
        <dbReference type="ARBA" id="ARBA00009592"/>
    </source>
</evidence>
<protein>
    <recommendedName>
        <fullName evidence="4">non-specific serine/threonine protein kinase</fullName>
        <ecNumber evidence="4">2.7.11.1</ecNumber>
    </recommendedName>
</protein>
<keyword evidence="15 23" id="KW-1133">Transmembrane helix</keyword>
<evidence type="ECO:0000256" key="18">
    <source>
        <dbReference type="ARBA" id="ARBA00023180"/>
    </source>
</evidence>
<comment type="similarity">
    <text evidence="2">Belongs to the protein kinase superfamily. Ser/Thr protein kinase family.</text>
</comment>
<feature type="signal peptide" evidence="24">
    <location>
        <begin position="1"/>
        <end position="37"/>
    </location>
</feature>
<evidence type="ECO:0000256" key="21">
    <source>
        <dbReference type="PROSITE-ProRule" id="PRU10141"/>
    </source>
</evidence>
<dbReference type="GO" id="GO:0004674">
    <property type="term" value="F:protein serine/threonine kinase activity"/>
    <property type="evidence" value="ECO:0007669"/>
    <property type="project" value="UniProtKB-KW"/>
</dbReference>
<evidence type="ECO:0000256" key="15">
    <source>
        <dbReference type="ARBA" id="ARBA00022989"/>
    </source>
</evidence>
<keyword evidence="16 23" id="KW-0472">Membrane</keyword>
<dbReference type="PANTHER" id="PTHR48056">
    <property type="entry name" value="LRR RECEPTOR-LIKE SERINE/THREONINE-PROTEIN KINASE-RELATED"/>
    <property type="match status" value="1"/>
</dbReference>
<evidence type="ECO:0000259" key="25">
    <source>
        <dbReference type="PROSITE" id="PS50011"/>
    </source>
</evidence>
<feature type="domain" description="Protein kinase" evidence="25">
    <location>
        <begin position="937"/>
        <end position="1265"/>
    </location>
</feature>
<dbReference type="Pfam" id="PF00560">
    <property type="entry name" value="LRR_1"/>
    <property type="match status" value="6"/>
</dbReference>
<dbReference type="SMART" id="SM00220">
    <property type="entry name" value="S_TKc"/>
    <property type="match status" value="1"/>
</dbReference>
<keyword evidence="18" id="KW-0325">Glycoprotein</keyword>
<proteinExistence type="inferred from homology"/>
<dbReference type="SUPFAM" id="SSF56112">
    <property type="entry name" value="Protein kinase-like (PK-like)"/>
    <property type="match status" value="1"/>
</dbReference>
<comment type="catalytic activity">
    <reaction evidence="20">
        <text>L-seryl-[protein] + ATP = O-phospho-L-seryl-[protein] + ADP + H(+)</text>
        <dbReference type="Rhea" id="RHEA:17989"/>
        <dbReference type="Rhea" id="RHEA-COMP:9863"/>
        <dbReference type="Rhea" id="RHEA-COMP:11604"/>
        <dbReference type="ChEBI" id="CHEBI:15378"/>
        <dbReference type="ChEBI" id="CHEBI:29999"/>
        <dbReference type="ChEBI" id="CHEBI:30616"/>
        <dbReference type="ChEBI" id="CHEBI:83421"/>
        <dbReference type="ChEBI" id="CHEBI:456216"/>
        <dbReference type="EC" id="2.7.11.1"/>
    </reaction>
</comment>
<dbReference type="InterPro" id="IPR000719">
    <property type="entry name" value="Prot_kinase_dom"/>
</dbReference>
<dbReference type="Pfam" id="PF13516">
    <property type="entry name" value="LRR_6"/>
    <property type="match status" value="2"/>
</dbReference>
<dbReference type="GO" id="GO:0033612">
    <property type="term" value="F:receptor serine/threonine kinase binding"/>
    <property type="evidence" value="ECO:0007669"/>
    <property type="project" value="TreeGrafter"/>
</dbReference>
<dbReference type="Gene3D" id="3.80.10.10">
    <property type="entry name" value="Ribonuclease Inhibitor"/>
    <property type="match status" value="1"/>
</dbReference>
<evidence type="ECO:0000256" key="20">
    <source>
        <dbReference type="ARBA" id="ARBA00048679"/>
    </source>
</evidence>
<dbReference type="PROSITE" id="PS00107">
    <property type="entry name" value="PROTEIN_KINASE_ATP"/>
    <property type="match status" value="1"/>
</dbReference>
<reference evidence="26" key="1">
    <citation type="submission" date="2022-03" db="EMBL/GenBank/DDBJ databases">
        <title>A functionally conserved STORR gene fusion in Papaver species that diverged 16.8 million years ago.</title>
        <authorList>
            <person name="Catania T."/>
        </authorList>
    </citation>
    <scope>NUCLEOTIDE SEQUENCE</scope>
    <source>
        <strain evidence="26">S-191538</strain>
    </source>
</reference>
<evidence type="ECO:0000256" key="23">
    <source>
        <dbReference type="SAM" id="Phobius"/>
    </source>
</evidence>
<dbReference type="Pfam" id="PF20141">
    <property type="entry name" value="Island"/>
    <property type="match status" value="1"/>
</dbReference>
<dbReference type="InterPro" id="IPR011009">
    <property type="entry name" value="Kinase-like_dom_sf"/>
</dbReference>
<dbReference type="GO" id="GO:0005886">
    <property type="term" value="C:plasma membrane"/>
    <property type="evidence" value="ECO:0007669"/>
    <property type="project" value="UniProtKB-SubCell"/>
</dbReference>
<dbReference type="InterPro" id="IPR032675">
    <property type="entry name" value="LRR_dom_sf"/>
</dbReference>
<evidence type="ECO:0000313" key="26">
    <source>
        <dbReference type="EMBL" id="MCL7031725.1"/>
    </source>
</evidence>
<evidence type="ECO:0000256" key="14">
    <source>
        <dbReference type="ARBA" id="ARBA00022840"/>
    </source>
</evidence>
<dbReference type="EC" id="2.7.11.1" evidence="4"/>
<feature type="region of interest" description="Disordered" evidence="22">
    <location>
        <begin position="1194"/>
        <end position="1213"/>
    </location>
</feature>
<feature type="transmembrane region" description="Helical" evidence="23">
    <location>
        <begin position="852"/>
        <end position="875"/>
    </location>
</feature>
<dbReference type="PROSITE" id="PS50011">
    <property type="entry name" value="PROTEIN_KINASE_DOM"/>
    <property type="match status" value="1"/>
</dbReference>
<evidence type="ECO:0000256" key="5">
    <source>
        <dbReference type="ARBA" id="ARBA00022475"/>
    </source>
</evidence>
<evidence type="ECO:0000256" key="13">
    <source>
        <dbReference type="ARBA" id="ARBA00022777"/>
    </source>
</evidence>
<dbReference type="InterPro" id="IPR017441">
    <property type="entry name" value="Protein_kinase_ATP_BS"/>
</dbReference>
<dbReference type="Pfam" id="PF13855">
    <property type="entry name" value="LRR_8"/>
    <property type="match status" value="2"/>
</dbReference>
<comment type="subcellular location">
    <subcellularLocation>
        <location evidence="1">Cell membrane</location>
        <topology evidence="1">Single-pass type I membrane protein</topology>
    </subcellularLocation>
</comment>
<keyword evidence="10 24" id="KW-0732">Signal</keyword>
<evidence type="ECO:0000313" key="27">
    <source>
        <dbReference type="Proteomes" id="UP001177140"/>
    </source>
</evidence>
<evidence type="ECO:0000256" key="16">
    <source>
        <dbReference type="ARBA" id="ARBA00023136"/>
    </source>
</evidence>
<dbReference type="FunFam" id="3.30.200.20:FF:000150">
    <property type="entry name" value="serine/threonine-protein kinase BRI1-like 2"/>
    <property type="match status" value="1"/>
</dbReference>
<keyword evidence="12 21" id="KW-0547">Nucleotide-binding</keyword>
<evidence type="ECO:0000256" key="12">
    <source>
        <dbReference type="ARBA" id="ARBA00022741"/>
    </source>
</evidence>
<evidence type="ECO:0000256" key="8">
    <source>
        <dbReference type="ARBA" id="ARBA00022679"/>
    </source>
</evidence>
<evidence type="ECO:0000256" key="9">
    <source>
        <dbReference type="ARBA" id="ARBA00022692"/>
    </source>
</evidence>
<keyword evidence="13" id="KW-0418">Kinase</keyword>
<dbReference type="InterPro" id="IPR045381">
    <property type="entry name" value="BRI1_island_dom"/>
</dbReference>
<evidence type="ECO:0000256" key="19">
    <source>
        <dbReference type="ARBA" id="ARBA00047899"/>
    </source>
</evidence>
<sequence length="1296" mass="140829">MVSLTSPCRSSSSSCSSNRKVVVVLVVLLYLVGVGVGDSSSSDEDVVGLLSFKSSSIQTDPTGFLSTWRTSTSNSPCSWKGVICSTITITSNNEEVGRVIGLNFTNAGLTGPFRLDLLINSLPYLTDLHLSSNYFYGDLSLTINTNNCNIETLDLSSNNFSSSYDHNEKHLNSVSFLASCHRLKFLDISHNHISDHNLLNYSLSNNNCGLSSSLNYLNFSYNKLSGKLPTSTSSCNTLSSLSVVDLSHNILDGSIPTGFFASFPSLTYLDLSSNNFTGNFSTINFGDSNSDNWCRSLTYLNLSHNSLSAGFPHTLSTNCHLLNTLDLSHNSFHSNINNIIPSSNYFRNFGNLQHLSLANNGFSGVIPPDIGFTCGSLIDLDLSANLLTGGLPSTFTSCRSLQSLNLGHNQLSGDFLDTVVSTISSLRYLYLPFNNITGSIPTSLLTNNTQLHILDLSSNDFSGEIPPLFCSSSSFSSLQKLLLPDNFLSGDVPPELGNCKNLKTLDLSFNSITGSIPLQVWELPNLTDLVMWANNITGELPSTICTDENANLETLILNNNLMTGTLPESLGACTRLLWVSLSTNKIGGRIPSGIGNLKNLAILQLGNNLLDGDIPPELGNCKSLIWLDLNSNALTGSLPPQLADQAGLVTPGLVSGKQFAFVRNEGGTSCRGAGGLTEFEGIRSERLANLPTLHSCPSIRIYTGLTVYTFVSNGSMIYMDVSYNSLSGNIPNRFGSMSYLQVLNLGHNRLTGSIPDSFGDLKMIGVLDLSHNYLEGYVPGSLGSLSFLSDLDVSNNNLTGTIPSAGQLTTFPAARYENNSGLCGVPLPPCGGGSSRSRSDLNRNKKKGPTSMAGGVIIAILLAMFFIVGLMFALYKVKHSQKKEDQRDKYIESLPTSGTSSWKLSGVLEPLSINIATFEKPLRKLTFAHLLEATNGFSADSLIGSGGFGEVYKAQLTDGCTVAIKKLIHVTGQGEREFTAEMETIGKIKHRNLVPLLGYCRIGEERLLVYEYMKWGSLESVLHDRKTMGTASKVGGGVWSSSDDNNSHNSLDWAARKKIAIGAARGLAFLHHSCIPHIIHRDMKSSNVLLDENLEARVSDFGMARLMNAVDTHLSVSTLAGTPGYVPPEYYQSFRCTTKGDVYSYGVILLELLSGKRPIDPSTFGDDNNLVGWAKQLQREKRCSEIIEPDLLQKTTPFPPPSIPTPTSHHHHHDHFLGEAEAKAGAAAIDEAELHQYLKIAFECLDDRPFRRPTMIQVMAMFKELQMDSESDILEGCFSLKETVDFEESKEKELQP</sequence>
<evidence type="ECO:0000256" key="2">
    <source>
        <dbReference type="ARBA" id="ARBA00008684"/>
    </source>
</evidence>
<dbReference type="SUPFAM" id="SSF52058">
    <property type="entry name" value="L domain-like"/>
    <property type="match status" value="2"/>
</dbReference>
<dbReference type="Gene3D" id="3.30.200.20">
    <property type="entry name" value="Phosphorylase Kinase, domain 1"/>
    <property type="match status" value="1"/>
</dbReference>
<accession>A0AA41SBK4</accession>
<evidence type="ECO:0000256" key="22">
    <source>
        <dbReference type="SAM" id="MobiDB-lite"/>
    </source>
</evidence>
<keyword evidence="8" id="KW-0808">Transferase</keyword>
<dbReference type="FunFam" id="3.80.10.10:FF:000111">
    <property type="entry name" value="LRR receptor-like serine/threonine-protein kinase ERECTA"/>
    <property type="match status" value="1"/>
</dbReference>
<dbReference type="Pfam" id="PF07714">
    <property type="entry name" value="PK_Tyr_Ser-Thr"/>
    <property type="match status" value="1"/>
</dbReference>
<comment type="caution">
    <text evidence="26">The sequence shown here is derived from an EMBL/GenBank/DDBJ whole genome shotgun (WGS) entry which is preliminary data.</text>
</comment>
<dbReference type="SMART" id="SM00369">
    <property type="entry name" value="LRR_TYP"/>
    <property type="match status" value="10"/>
</dbReference>
<evidence type="ECO:0000256" key="17">
    <source>
        <dbReference type="ARBA" id="ARBA00023170"/>
    </source>
</evidence>